<dbReference type="InterPro" id="IPR003018">
    <property type="entry name" value="GAF"/>
</dbReference>
<dbReference type="InterPro" id="IPR007891">
    <property type="entry name" value="CHASE3"/>
</dbReference>
<dbReference type="GO" id="GO:1902201">
    <property type="term" value="P:negative regulation of bacterial-type flagellum-dependent cell motility"/>
    <property type="evidence" value="ECO:0007669"/>
    <property type="project" value="TreeGrafter"/>
</dbReference>
<dbReference type="GO" id="GO:0043709">
    <property type="term" value="P:cell adhesion involved in single-species biofilm formation"/>
    <property type="evidence" value="ECO:0007669"/>
    <property type="project" value="TreeGrafter"/>
</dbReference>
<feature type="transmembrane region" description="Helical" evidence="4">
    <location>
        <begin position="179"/>
        <end position="202"/>
    </location>
</feature>
<dbReference type="Pfam" id="PF00990">
    <property type="entry name" value="GGDEF"/>
    <property type="match status" value="1"/>
</dbReference>
<evidence type="ECO:0000313" key="8">
    <source>
        <dbReference type="Proteomes" id="UP000675747"/>
    </source>
</evidence>
<evidence type="ECO:0000256" key="3">
    <source>
        <dbReference type="ARBA" id="ARBA00034247"/>
    </source>
</evidence>
<dbReference type="FunFam" id="3.30.70.270:FF:000001">
    <property type="entry name" value="Diguanylate cyclase domain protein"/>
    <property type="match status" value="1"/>
</dbReference>
<dbReference type="EC" id="2.7.7.65" evidence="2"/>
<evidence type="ECO:0000259" key="5">
    <source>
        <dbReference type="PROSITE" id="PS50887"/>
    </source>
</evidence>
<dbReference type="EMBL" id="JAGQFT020000006">
    <property type="protein sequence ID" value="MBS7457528.1"/>
    <property type="molecule type" value="Genomic_DNA"/>
</dbReference>
<evidence type="ECO:0000256" key="1">
    <source>
        <dbReference type="ARBA" id="ARBA00001946"/>
    </source>
</evidence>
<reference evidence="6" key="2">
    <citation type="submission" date="2021-04" db="EMBL/GenBank/DDBJ databases">
        <authorList>
            <person name="Karlyshev A.V."/>
        </authorList>
    </citation>
    <scope>NUCLEOTIDE SEQUENCE</scope>
    <source>
        <strain evidence="6">LMG 29479</strain>
    </source>
</reference>
<organism evidence="6">
    <name type="scientific">Coralloluteibacterium stylophorae</name>
    <dbReference type="NCBI Taxonomy" id="1776034"/>
    <lineage>
        <taxon>Bacteria</taxon>
        <taxon>Pseudomonadati</taxon>
        <taxon>Pseudomonadota</taxon>
        <taxon>Gammaproteobacteria</taxon>
        <taxon>Lysobacterales</taxon>
        <taxon>Lysobacteraceae</taxon>
        <taxon>Coralloluteibacterium</taxon>
    </lineage>
</organism>
<dbReference type="PROSITE" id="PS50887">
    <property type="entry name" value="GGDEF"/>
    <property type="match status" value="1"/>
</dbReference>
<dbReference type="SUPFAM" id="SSF55073">
    <property type="entry name" value="Nucleotide cyclase"/>
    <property type="match status" value="1"/>
</dbReference>
<dbReference type="CDD" id="cd19410">
    <property type="entry name" value="HK9-like_sensor"/>
    <property type="match status" value="1"/>
</dbReference>
<dbReference type="SUPFAM" id="SSF55781">
    <property type="entry name" value="GAF domain-like"/>
    <property type="match status" value="1"/>
</dbReference>
<dbReference type="Pfam" id="PF05227">
    <property type="entry name" value="CHASE3"/>
    <property type="match status" value="1"/>
</dbReference>
<dbReference type="InterPro" id="IPR043128">
    <property type="entry name" value="Rev_trsase/Diguanyl_cyclase"/>
</dbReference>
<gene>
    <name evidence="7" type="ORF">KB893_010315</name>
    <name evidence="6" type="ORF">KB893_12185</name>
</gene>
<evidence type="ECO:0000313" key="7">
    <source>
        <dbReference type="EMBL" id="MBS7457528.1"/>
    </source>
</evidence>
<keyword evidence="8" id="KW-1185">Reference proteome</keyword>
<sequence>MRSSPHRIQWGLLVAALLFTLIGIGVYLGAQRSISDARWVSHTNAVIGRIDEIQALLREAESTQRGYLLTGSIEALADYRNAIGDLPRALDGLEAVVADNPAQQARAGRLRGLVQTRLQQLGATLDRFRTGGLGAAQRAIDAHSLDVSHAIGELGRDMVAVEKGLLARRSASSAASSRLLLALSTLGILAGLAIVAAVYVMLRREMRQRARAEAASAEALARLEAGNGELRRSGEDLHTLGRYAGMLQSCQNVEEAVEVTRVSLTALFPGHAGCVYLMRASRDHLERMCAWGAAPTEAETAFLPDECWALRRSQSYLVHDSRQELLCGHVHAPAQAAVNTLCLPLFAQGEGFGVLHLAAAGTDGTLRVEIAAAAAEQLSLALSNLRLRERLRQQSIRDPLTGLYNRRYLEESLLRDLARCARRTMPLAVLMLDLDRFKAFNDTHGHAGGDALLAEFGRLLQSQVRGEDVACRYGGEEFTLILPEADADTALARAEAIRAATRELRVVAGGRPLPAVSVSIGLAMFPAVAETGTGLLEAADAALYQAKAEGRDRVVPAQRGMARRRDALGA</sequence>
<dbReference type="Proteomes" id="UP000675747">
    <property type="component" value="Unassembled WGS sequence"/>
</dbReference>
<evidence type="ECO:0000256" key="2">
    <source>
        <dbReference type="ARBA" id="ARBA00012528"/>
    </source>
</evidence>
<accession>A0A8J7VU43</accession>
<evidence type="ECO:0000313" key="6">
    <source>
        <dbReference type="EMBL" id="MBR0563265.1"/>
    </source>
</evidence>
<dbReference type="CDD" id="cd01949">
    <property type="entry name" value="GGDEF"/>
    <property type="match status" value="1"/>
</dbReference>
<dbReference type="Gene3D" id="3.30.450.40">
    <property type="match status" value="1"/>
</dbReference>
<dbReference type="InterPro" id="IPR029787">
    <property type="entry name" value="Nucleotide_cyclase"/>
</dbReference>
<evidence type="ECO:0000256" key="4">
    <source>
        <dbReference type="SAM" id="Phobius"/>
    </source>
</evidence>
<name>A0A8J7VU43_9GAMM</name>
<dbReference type="RefSeq" id="WP_211927183.1">
    <property type="nucleotide sequence ID" value="NZ_JAGQFT020000006.1"/>
</dbReference>
<dbReference type="Pfam" id="PF13185">
    <property type="entry name" value="GAF_2"/>
    <property type="match status" value="1"/>
</dbReference>
<keyword evidence="4" id="KW-0812">Transmembrane</keyword>
<dbReference type="GO" id="GO:0052621">
    <property type="term" value="F:diguanylate cyclase activity"/>
    <property type="evidence" value="ECO:0007669"/>
    <property type="project" value="UniProtKB-EC"/>
</dbReference>
<dbReference type="SMART" id="SM00267">
    <property type="entry name" value="GGDEF"/>
    <property type="match status" value="1"/>
</dbReference>
<keyword evidence="6" id="KW-0548">Nucleotidyltransferase</keyword>
<dbReference type="InterPro" id="IPR000160">
    <property type="entry name" value="GGDEF_dom"/>
</dbReference>
<dbReference type="InterPro" id="IPR050469">
    <property type="entry name" value="Diguanylate_Cyclase"/>
</dbReference>
<dbReference type="PANTHER" id="PTHR45138">
    <property type="entry name" value="REGULATORY COMPONENTS OF SENSORY TRANSDUCTION SYSTEM"/>
    <property type="match status" value="1"/>
</dbReference>
<dbReference type="InterPro" id="IPR029016">
    <property type="entry name" value="GAF-like_dom_sf"/>
</dbReference>
<dbReference type="NCBIfam" id="TIGR00254">
    <property type="entry name" value="GGDEF"/>
    <property type="match status" value="1"/>
</dbReference>
<keyword evidence="6" id="KW-0808">Transferase</keyword>
<comment type="caution">
    <text evidence="6">The sequence shown here is derived from an EMBL/GenBank/DDBJ whole genome shotgun (WGS) entry which is preliminary data.</text>
</comment>
<proteinExistence type="predicted"/>
<dbReference type="GO" id="GO:0005886">
    <property type="term" value="C:plasma membrane"/>
    <property type="evidence" value="ECO:0007669"/>
    <property type="project" value="TreeGrafter"/>
</dbReference>
<feature type="domain" description="GGDEF" evidence="5">
    <location>
        <begin position="425"/>
        <end position="559"/>
    </location>
</feature>
<dbReference type="Gene3D" id="3.30.70.270">
    <property type="match status" value="1"/>
</dbReference>
<keyword evidence="4" id="KW-0472">Membrane</keyword>
<dbReference type="SMART" id="SM00065">
    <property type="entry name" value="GAF"/>
    <property type="match status" value="1"/>
</dbReference>
<dbReference type="PANTHER" id="PTHR45138:SF9">
    <property type="entry name" value="DIGUANYLATE CYCLASE DGCM-RELATED"/>
    <property type="match status" value="1"/>
</dbReference>
<dbReference type="EMBL" id="JAGQFT010000113">
    <property type="protein sequence ID" value="MBR0563265.1"/>
    <property type="molecule type" value="Genomic_DNA"/>
</dbReference>
<comment type="catalytic activity">
    <reaction evidence="3">
        <text>2 GTP = 3',3'-c-di-GMP + 2 diphosphate</text>
        <dbReference type="Rhea" id="RHEA:24898"/>
        <dbReference type="ChEBI" id="CHEBI:33019"/>
        <dbReference type="ChEBI" id="CHEBI:37565"/>
        <dbReference type="ChEBI" id="CHEBI:58805"/>
        <dbReference type="EC" id="2.7.7.65"/>
    </reaction>
</comment>
<dbReference type="AlphaFoldDB" id="A0A8J7VU43"/>
<comment type="cofactor">
    <cofactor evidence="1">
        <name>Mg(2+)</name>
        <dbReference type="ChEBI" id="CHEBI:18420"/>
    </cofactor>
</comment>
<keyword evidence="4" id="KW-1133">Transmembrane helix</keyword>
<feature type="transmembrane region" description="Helical" evidence="4">
    <location>
        <begin position="12"/>
        <end position="30"/>
    </location>
</feature>
<protein>
    <recommendedName>
        <fullName evidence="2">diguanylate cyclase</fullName>
        <ecNumber evidence="2">2.7.7.65</ecNumber>
    </recommendedName>
</protein>
<reference evidence="7 8" key="1">
    <citation type="journal article" date="2021" name="Microbiol. Resour. Announc.">
        <title>Draft Genome Sequence of Coralloluteibacterium stylophorae LMG 29479T.</title>
        <authorList>
            <person name="Karlyshev A.V."/>
            <person name="Kudryashova E.B."/>
            <person name="Ariskina E.V."/>
            <person name="Conroy A.P."/>
            <person name="Abidueva E.Y."/>
        </authorList>
    </citation>
    <scope>NUCLEOTIDE SEQUENCE [LARGE SCALE GENOMIC DNA]</scope>
    <source>
        <strain evidence="7 8">LMG 29479</strain>
    </source>
</reference>